<gene>
    <name evidence="1" type="ORF">ACFR9U_02240</name>
</gene>
<accession>A0ABD6C8R8</accession>
<dbReference type="InterPro" id="IPR055998">
    <property type="entry name" value="DUF7576"/>
</dbReference>
<proteinExistence type="predicted"/>
<evidence type="ECO:0000313" key="1">
    <source>
        <dbReference type="EMBL" id="MFD1585788.1"/>
    </source>
</evidence>
<protein>
    <recommendedName>
        <fullName evidence="3">MYM-type domain-containing protein</fullName>
    </recommendedName>
</protein>
<keyword evidence="2" id="KW-1185">Reference proteome</keyword>
<evidence type="ECO:0000313" key="2">
    <source>
        <dbReference type="Proteomes" id="UP001597119"/>
    </source>
</evidence>
<dbReference type="Proteomes" id="UP001597119">
    <property type="component" value="Unassembled WGS sequence"/>
</dbReference>
<name>A0ABD6C8R8_9EURY</name>
<reference evidence="1 2" key="1">
    <citation type="journal article" date="2019" name="Int. J. Syst. Evol. Microbiol.">
        <title>The Global Catalogue of Microorganisms (GCM) 10K type strain sequencing project: providing services to taxonomists for standard genome sequencing and annotation.</title>
        <authorList>
            <consortium name="The Broad Institute Genomics Platform"/>
            <consortium name="The Broad Institute Genome Sequencing Center for Infectious Disease"/>
            <person name="Wu L."/>
            <person name="Ma J."/>
        </authorList>
    </citation>
    <scope>NUCLEOTIDE SEQUENCE [LARGE SCALE GENOMIC DNA]</scope>
    <source>
        <strain evidence="1 2">CGMCC 1.12125</strain>
    </source>
</reference>
<dbReference type="AlphaFoldDB" id="A0ABD6C8R8"/>
<dbReference type="EMBL" id="JBHUDJ010000001">
    <property type="protein sequence ID" value="MFD1585788.1"/>
    <property type="molecule type" value="Genomic_DNA"/>
</dbReference>
<sequence length="49" mass="5569">MTHCHCCGSAIDTSDWYPIVTAKDERGNVALYAFCDKQCRETWRAQTAD</sequence>
<dbReference type="RefSeq" id="WP_247377117.1">
    <property type="nucleotide sequence ID" value="NZ_JALLGV010000003.1"/>
</dbReference>
<comment type="caution">
    <text evidence="1">The sequence shown here is derived from an EMBL/GenBank/DDBJ whole genome shotgun (WGS) entry which is preliminary data.</text>
</comment>
<evidence type="ECO:0008006" key="3">
    <source>
        <dbReference type="Google" id="ProtNLM"/>
    </source>
</evidence>
<dbReference type="Pfam" id="PF24461">
    <property type="entry name" value="DUF7576"/>
    <property type="match status" value="1"/>
</dbReference>
<organism evidence="1 2">
    <name type="scientific">Halorientalis brevis</name>
    <dbReference type="NCBI Taxonomy" id="1126241"/>
    <lineage>
        <taxon>Archaea</taxon>
        <taxon>Methanobacteriati</taxon>
        <taxon>Methanobacteriota</taxon>
        <taxon>Stenosarchaea group</taxon>
        <taxon>Halobacteria</taxon>
        <taxon>Halobacteriales</taxon>
        <taxon>Haloarculaceae</taxon>
        <taxon>Halorientalis</taxon>
    </lineage>
</organism>